<keyword evidence="6" id="KW-0812">Transmembrane</keyword>
<dbReference type="Proteomes" id="UP001152533">
    <property type="component" value="Unassembled WGS sequence"/>
</dbReference>
<feature type="compositionally biased region" description="Basic and acidic residues" evidence="5">
    <location>
        <begin position="69"/>
        <end position="85"/>
    </location>
</feature>
<comment type="similarity">
    <text evidence="1">Belongs to the FMO family.</text>
</comment>
<evidence type="ECO:0000313" key="8">
    <source>
        <dbReference type="Proteomes" id="UP001152533"/>
    </source>
</evidence>
<dbReference type="Gene3D" id="3.50.50.60">
    <property type="entry name" value="FAD/NAD(P)-binding domain"/>
    <property type="match status" value="2"/>
</dbReference>
<evidence type="ECO:0000256" key="3">
    <source>
        <dbReference type="ARBA" id="ARBA00022827"/>
    </source>
</evidence>
<feature type="transmembrane region" description="Helical" evidence="6">
    <location>
        <begin position="878"/>
        <end position="899"/>
    </location>
</feature>
<organism evidence="7 8">
    <name type="scientific">Colletotrichum noveboracense</name>
    <dbReference type="NCBI Taxonomy" id="2664923"/>
    <lineage>
        <taxon>Eukaryota</taxon>
        <taxon>Fungi</taxon>
        <taxon>Dikarya</taxon>
        <taxon>Ascomycota</taxon>
        <taxon>Pezizomycotina</taxon>
        <taxon>Sordariomycetes</taxon>
        <taxon>Hypocreomycetidae</taxon>
        <taxon>Glomerellales</taxon>
        <taxon>Glomerellaceae</taxon>
        <taxon>Colletotrichum</taxon>
        <taxon>Colletotrichum gloeosporioides species complex</taxon>
    </lineage>
</organism>
<keyword evidence="6" id="KW-0472">Membrane</keyword>
<keyword evidence="6" id="KW-1133">Transmembrane helix</keyword>
<gene>
    <name evidence="7" type="ORF">CGXH109_LOCUS42882</name>
</gene>
<evidence type="ECO:0000313" key="7">
    <source>
        <dbReference type="EMBL" id="CAI0645183.1"/>
    </source>
</evidence>
<keyword evidence="8" id="KW-1185">Reference proteome</keyword>
<dbReference type="InterPro" id="IPR036188">
    <property type="entry name" value="FAD/NAD-bd_sf"/>
</dbReference>
<dbReference type="InterPro" id="IPR020946">
    <property type="entry name" value="Flavin_mOase-like"/>
</dbReference>
<dbReference type="GO" id="GO:0050661">
    <property type="term" value="F:NADP binding"/>
    <property type="evidence" value="ECO:0007669"/>
    <property type="project" value="InterPro"/>
</dbReference>
<accession>A0A9W4RPN6</accession>
<evidence type="ECO:0000256" key="1">
    <source>
        <dbReference type="ARBA" id="ARBA00009183"/>
    </source>
</evidence>
<sequence length="907" mass="103483">MGAIKRVAVIGAGPAGAIAIDALAKEKAFDVIRVFERREASGGCCCPHIKSLREHLDGWRSWQVKTRVQDARDENPDGIGDKEAPPHLTDFTSLADRTADRPIPVPESFPAQTPTQKAPRFTESGIYPYLETNVDAIPMSFSDAPISEERTPNSIALHGPSTPFRHWTVMRDYVRRIVDEYEGFVSYNTTVELAEKVGDEWKVVLRKEGKDSDEWWVERFDAVVVATGHYWVPYVPKIEGLEEFERARPGSVIHSKHYRGRGDFCGKRVVVVGASVSGADISVDLINTAKFPIYSVVNGRKANLYFGDGAFHHPKISRQATISRIEGRTVHFIDGTSVSDVDSIIFATGFTWTLPFLPSVEVRNNRVTGLYQHVIYHRDPTLLFIGAVAAGLTFKIFEWQAVLAARVLSGRARLPPAEEQAKWEVDRVAEMGDKFPLVHPHFEEYFETVRALAGEPENGVGRRLPPFDPSWFQVFLDGLELRRQMWIKRFQRAEDQLILPCLTRTAGSCWINQNIGGSFALGSAYMWAPSYIRRLSIRLNTQVGTSPRTVIGAYGDVPAHLSRSARFGMFLFRDLPWLTDRDGVSESQECTAKIQIMSTTPPSKPSRLLAASRLGRRIKEFDIRGILQPPRLMPEFLASDVAGFFLHVVLATDWSSFWKTRLFQAFPFSQTIAETFTDFWRSFWDERWHTENLLEERARKWSPHLYKAMPPRLRTYREILNRQQALKNCCGAQFHGLDTPEVARNMLLQIAMATCWMWALFKDHMAVVWLLAEIENRAQGYRQKIEFSVPPVVRKGEGIMPVAKDERRQHCLTRIQERIDRGQGLITRFMELELCPVERDEDIWSEDEWLVEKDGEIPADMPDEDRFLVNRVVFSASLSWFMVSISCDFATFYLSVLLFRLRSRVLG</sequence>
<protein>
    <recommendedName>
        <fullName evidence="9">Dimethylaniline monooxygenase</fullName>
    </recommendedName>
</protein>
<keyword evidence="3" id="KW-0274">FAD</keyword>
<evidence type="ECO:0008006" key="9">
    <source>
        <dbReference type="Google" id="ProtNLM"/>
    </source>
</evidence>
<dbReference type="PRINTS" id="PR00419">
    <property type="entry name" value="ADXRDTASE"/>
</dbReference>
<dbReference type="EMBL" id="CAMGZC010000222">
    <property type="protein sequence ID" value="CAI0645183.1"/>
    <property type="molecule type" value="Genomic_DNA"/>
</dbReference>
<feature type="region of interest" description="Disordered" evidence="5">
    <location>
        <begin position="69"/>
        <end position="89"/>
    </location>
</feature>
<evidence type="ECO:0000256" key="5">
    <source>
        <dbReference type="SAM" id="MobiDB-lite"/>
    </source>
</evidence>
<reference evidence="7" key="1">
    <citation type="submission" date="2022-08" db="EMBL/GenBank/DDBJ databases">
        <authorList>
            <person name="Giroux E."/>
            <person name="Giroux E."/>
        </authorList>
    </citation>
    <scope>NUCLEOTIDE SEQUENCE</scope>
    <source>
        <strain evidence="7">H1091258</strain>
    </source>
</reference>
<evidence type="ECO:0000256" key="2">
    <source>
        <dbReference type="ARBA" id="ARBA00022630"/>
    </source>
</evidence>
<comment type="caution">
    <text evidence="7">The sequence shown here is derived from an EMBL/GenBank/DDBJ whole genome shotgun (WGS) entry which is preliminary data.</text>
</comment>
<name>A0A9W4RPN6_9PEZI</name>
<dbReference type="PANTHER" id="PTHR23023">
    <property type="entry name" value="DIMETHYLANILINE MONOOXYGENASE"/>
    <property type="match status" value="1"/>
</dbReference>
<evidence type="ECO:0000256" key="6">
    <source>
        <dbReference type="SAM" id="Phobius"/>
    </source>
</evidence>
<dbReference type="AlphaFoldDB" id="A0A9W4RPN6"/>
<dbReference type="GO" id="GO:0050660">
    <property type="term" value="F:flavin adenine dinucleotide binding"/>
    <property type="evidence" value="ECO:0007669"/>
    <property type="project" value="InterPro"/>
</dbReference>
<keyword evidence="2" id="KW-0285">Flavoprotein</keyword>
<dbReference type="GO" id="GO:0004499">
    <property type="term" value="F:N,N-dimethylaniline monooxygenase activity"/>
    <property type="evidence" value="ECO:0007669"/>
    <property type="project" value="InterPro"/>
</dbReference>
<proteinExistence type="inferred from homology"/>
<keyword evidence="4" id="KW-0560">Oxidoreductase</keyword>
<dbReference type="InterPro" id="IPR050346">
    <property type="entry name" value="FMO-like"/>
</dbReference>
<dbReference type="SUPFAM" id="SSF51905">
    <property type="entry name" value="FAD/NAD(P)-binding domain"/>
    <property type="match status" value="2"/>
</dbReference>
<evidence type="ECO:0000256" key="4">
    <source>
        <dbReference type="ARBA" id="ARBA00023002"/>
    </source>
</evidence>
<dbReference type="Pfam" id="PF00743">
    <property type="entry name" value="FMO-like"/>
    <property type="match status" value="2"/>
</dbReference>